<dbReference type="EMBL" id="JBICZW010000004">
    <property type="protein sequence ID" value="MFG3188727.1"/>
    <property type="molecule type" value="Genomic_DNA"/>
</dbReference>
<organism evidence="2 3">
    <name type="scientific">Streptomyces omiyaensis</name>
    <dbReference type="NCBI Taxonomy" id="68247"/>
    <lineage>
        <taxon>Bacteria</taxon>
        <taxon>Bacillati</taxon>
        <taxon>Actinomycetota</taxon>
        <taxon>Actinomycetes</taxon>
        <taxon>Kitasatosporales</taxon>
        <taxon>Streptomycetaceae</taxon>
        <taxon>Streptomyces</taxon>
    </lineage>
</organism>
<evidence type="ECO:0000313" key="2">
    <source>
        <dbReference type="EMBL" id="MFG3188727.1"/>
    </source>
</evidence>
<keyword evidence="3" id="KW-1185">Reference proteome</keyword>
<gene>
    <name evidence="2" type="ORF">ACGFYS_07280</name>
</gene>
<dbReference type="PANTHER" id="PTHR36113:SF6">
    <property type="entry name" value="FOSFOMYCIN RESISTANCE PROTEIN FOSX"/>
    <property type="match status" value="1"/>
</dbReference>
<accession>A0ABW7BMH8</accession>
<sequence length="141" mass="15563">MSAPGTTGTLHHVELWVPDLGRAAASIGHLLESMGYTPHQRWTGGRSWLLGSTYLVVEESPALTSDRHDRRRPGLNHLAFHVEGRDRVDALTAEATRHGWHLMFADRHPYAGGEQHYAAYLENDDGFEVELVATDAPSPSA</sequence>
<evidence type="ECO:0000259" key="1">
    <source>
        <dbReference type="PROSITE" id="PS51819"/>
    </source>
</evidence>
<feature type="domain" description="VOC" evidence="1">
    <location>
        <begin position="9"/>
        <end position="134"/>
    </location>
</feature>
<dbReference type="PROSITE" id="PS51819">
    <property type="entry name" value="VOC"/>
    <property type="match status" value="1"/>
</dbReference>
<reference evidence="2 3" key="1">
    <citation type="submission" date="2024-10" db="EMBL/GenBank/DDBJ databases">
        <title>The Natural Products Discovery Center: Release of the First 8490 Sequenced Strains for Exploring Actinobacteria Biosynthetic Diversity.</title>
        <authorList>
            <person name="Kalkreuter E."/>
            <person name="Kautsar S.A."/>
            <person name="Yang D."/>
            <person name="Bader C.D."/>
            <person name="Teijaro C.N."/>
            <person name="Fluegel L."/>
            <person name="Davis C.M."/>
            <person name="Simpson J.R."/>
            <person name="Lauterbach L."/>
            <person name="Steele A.D."/>
            <person name="Gui C."/>
            <person name="Meng S."/>
            <person name="Li G."/>
            <person name="Viehrig K."/>
            <person name="Ye F."/>
            <person name="Su P."/>
            <person name="Kiefer A.F."/>
            <person name="Nichols A."/>
            <person name="Cepeda A.J."/>
            <person name="Yan W."/>
            <person name="Fan B."/>
            <person name="Jiang Y."/>
            <person name="Adhikari A."/>
            <person name="Zheng C.-J."/>
            <person name="Schuster L."/>
            <person name="Cowan T.M."/>
            <person name="Smanski M.J."/>
            <person name="Chevrette M.G."/>
            <person name="De Carvalho L.P.S."/>
            <person name="Shen B."/>
        </authorList>
    </citation>
    <scope>NUCLEOTIDE SEQUENCE [LARGE SCALE GENOMIC DNA]</scope>
    <source>
        <strain evidence="2 3">NPDC048229</strain>
    </source>
</reference>
<comment type="caution">
    <text evidence="2">The sequence shown here is derived from an EMBL/GenBank/DDBJ whole genome shotgun (WGS) entry which is preliminary data.</text>
</comment>
<protein>
    <submittedName>
        <fullName evidence="2">VOC family protein</fullName>
    </submittedName>
</protein>
<dbReference type="InterPro" id="IPR051332">
    <property type="entry name" value="Fosfomycin_Res_Enzymes"/>
</dbReference>
<dbReference type="Gene3D" id="3.10.180.10">
    <property type="entry name" value="2,3-Dihydroxybiphenyl 1,2-Dioxygenase, domain 1"/>
    <property type="match status" value="1"/>
</dbReference>
<dbReference type="InterPro" id="IPR029068">
    <property type="entry name" value="Glyas_Bleomycin-R_OHBP_Dase"/>
</dbReference>
<evidence type="ECO:0000313" key="3">
    <source>
        <dbReference type="Proteomes" id="UP001604282"/>
    </source>
</evidence>
<dbReference type="Proteomes" id="UP001604282">
    <property type="component" value="Unassembled WGS sequence"/>
</dbReference>
<proteinExistence type="predicted"/>
<name>A0ABW7BMH8_9ACTN</name>
<dbReference type="RefSeq" id="WP_189851132.1">
    <property type="nucleotide sequence ID" value="NZ_BMVV01000014.1"/>
</dbReference>
<dbReference type="InterPro" id="IPR037523">
    <property type="entry name" value="VOC_core"/>
</dbReference>
<dbReference type="SUPFAM" id="SSF54593">
    <property type="entry name" value="Glyoxalase/Bleomycin resistance protein/Dihydroxybiphenyl dioxygenase"/>
    <property type="match status" value="1"/>
</dbReference>
<dbReference type="PANTHER" id="PTHR36113">
    <property type="entry name" value="LYASE, PUTATIVE-RELATED-RELATED"/>
    <property type="match status" value="1"/>
</dbReference>
<dbReference type="Pfam" id="PF13669">
    <property type="entry name" value="Glyoxalase_4"/>
    <property type="match status" value="1"/>
</dbReference>